<dbReference type="SMART" id="SM00028">
    <property type="entry name" value="TPR"/>
    <property type="match status" value="2"/>
</dbReference>
<accession>L8JMT8</accession>
<keyword evidence="1" id="KW-0802">TPR repeat</keyword>
<sequence>MLKKRSVLGFEGIFGISVRQALTFSYRYYIATLLAVLLLPLMAPAQDPHAEVSPKPLEVQGDSVRFTVTITMPKDRVFKHDGKYIIRPELGDIQFAPIEIPSSQLSDAPGNGFTIEVTASALFDEDMIGNDLEIVHKYSYKDGRKGKEFNDMDGLAECCITTGTLFSIKGQYELKQFDYTPALSAPLKVVAQIDFPVDIATFPVNEHQGKVVVIGNYLKAHPEATITIRGFASPEGPVERNRELSIERTEVAKEWLTRALKKEGYGKYLSNTNINVETTAEDWFGFVQGVRNSGLEQEKKTRILHAVSARESLEKLEDDLNKIVGDPEVVEEYMRPLRRATIIASAENAFREGYMVEQIDSVNTMVKKGDMPVSALQDAFTQEEYLQAYVRNDAETGRLTLLTAYTKVYPSDMRVYSDLGALTAVDLDKIDVVGGDDAIVGVGFSRDLVDIDGELDLNNDKFKFKYKAKEEDVEDPEKLKLKIKAKLDETEGYFVKAYEAEPTDPVLLNNLGAFYISTGKFDEAKEYLDQAAEIRESEGVHYNLGVYHARMGDFELALKYFEKAGDVEGIEYNRGIARLLTGDVVGGLEDLQKFEQANPEHGITHYLVAVAAARANDEWLMHENLKEAIDKEARLADIAEEDLEFRMYWGDDTFEDMTDDH</sequence>
<dbReference type="Gene3D" id="1.25.40.10">
    <property type="entry name" value="Tetratricopeptide repeat domain"/>
    <property type="match status" value="2"/>
</dbReference>
<dbReference type="PANTHER" id="PTHR12558">
    <property type="entry name" value="CELL DIVISION CYCLE 16,23,27"/>
    <property type="match status" value="1"/>
</dbReference>
<reference evidence="2 3" key="1">
    <citation type="submission" date="2012-12" db="EMBL/GenBank/DDBJ databases">
        <title>Genome assembly of Fulvivirga imtechensis AK7.</title>
        <authorList>
            <person name="Nupur N."/>
            <person name="Khatri I."/>
            <person name="Kumar R."/>
            <person name="Subramanian S."/>
            <person name="Pinnaka A."/>
        </authorList>
    </citation>
    <scope>NUCLEOTIDE SEQUENCE [LARGE SCALE GENOMIC DNA]</scope>
    <source>
        <strain evidence="2 3">AK7</strain>
    </source>
</reference>
<dbReference type="PATRIC" id="fig|1237149.3.peg.5198"/>
<dbReference type="Gene3D" id="3.30.1330.60">
    <property type="entry name" value="OmpA-like domain"/>
    <property type="match status" value="1"/>
</dbReference>
<dbReference type="SUPFAM" id="SSF48452">
    <property type="entry name" value="TPR-like"/>
    <property type="match status" value="1"/>
</dbReference>
<dbReference type="STRING" id="1237149.C900_05880"/>
<dbReference type="PANTHER" id="PTHR12558:SF13">
    <property type="entry name" value="CELL DIVISION CYCLE PROTEIN 27 HOMOLOG"/>
    <property type="match status" value="1"/>
</dbReference>
<comment type="caution">
    <text evidence="2">The sequence shown here is derived from an EMBL/GenBank/DDBJ whole genome shotgun (WGS) entry which is preliminary data.</text>
</comment>
<name>L8JMT8_9BACT</name>
<protein>
    <recommendedName>
        <fullName evidence="4">Tetratricopeptide repeat protein</fullName>
    </recommendedName>
</protein>
<evidence type="ECO:0000256" key="1">
    <source>
        <dbReference type="PROSITE-ProRule" id="PRU00339"/>
    </source>
</evidence>
<keyword evidence="3" id="KW-1185">Reference proteome</keyword>
<evidence type="ECO:0000313" key="2">
    <source>
        <dbReference type="EMBL" id="ELR68697.1"/>
    </source>
</evidence>
<proteinExistence type="predicted"/>
<dbReference type="InterPro" id="IPR036737">
    <property type="entry name" value="OmpA-like_sf"/>
</dbReference>
<organism evidence="2 3">
    <name type="scientific">Fulvivirga imtechensis AK7</name>
    <dbReference type="NCBI Taxonomy" id="1237149"/>
    <lineage>
        <taxon>Bacteria</taxon>
        <taxon>Pseudomonadati</taxon>
        <taxon>Bacteroidota</taxon>
        <taxon>Cytophagia</taxon>
        <taxon>Cytophagales</taxon>
        <taxon>Fulvivirgaceae</taxon>
        <taxon>Fulvivirga</taxon>
    </lineage>
</organism>
<dbReference type="Proteomes" id="UP000011135">
    <property type="component" value="Unassembled WGS sequence"/>
</dbReference>
<feature type="repeat" description="TPR" evidence="1">
    <location>
        <begin position="505"/>
        <end position="538"/>
    </location>
</feature>
<evidence type="ECO:0008006" key="4">
    <source>
        <dbReference type="Google" id="ProtNLM"/>
    </source>
</evidence>
<dbReference type="PROSITE" id="PS50005">
    <property type="entry name" value="TPR"/>
    <property type="match status" value="1"/>
</dbReference>
<dbReference type="EMBL" id="AMZN01000095">
    <property type="protein sequence ID" value="ELR68697.1"/>
    <property type="molecule type" value="Genomic_DNA"/>
</dbReference>
<dbReference type="AlphaFoldDB" id="L8JMT8"/>
<dbReference type="eggNOG" id="COG0457">
    <property type="taxonomic scope" value="Bacteria"/>
</dbReference>
<dbReference type="InterPro" id="IPR019734">
    <property type="entry name" value="TPR_rpt"/>
</dbReference>
<evidence type="ECO:0000313" key="3">
    <source>
        <dbReference type="Proteomes" id="UP000011135"/>
    </source>
</evidence>
<dbReference type="Pfam" id="PF13424">
    <property type="entry name" value="TPR_12"/>
    <property type="match status" value="1"/>
</dbReference>
<gene>
    <name evidence="2" type="ORF">C900_05880</name>
</gene>
<dbReference type="SUPFAM" id="SSF103088">
    <property type="entry name" value="OmpA-like"/>
    <property type="match status" value="1"/>
</dbReference>
<dbReference type="InterPro" id="IPR011990">
    <property type="entry name" value="TPR-like_helical_dom_sf"/>
</dbReference>